<protein>
    <submittedName>
        <fullName evidence="1">Uncharacterized protein</fullName>
    </submittedName>
</protein>
<evidence type="ECO:0000313" key="1">
    <source>
        <dbReference type="EMBL" id="GIE15186.1"/>
    </source>
</evidence>
<evidence type="ECO:0000313" key="2">
    <source>
        <dbReference type="Proteomes" id="UP000598174"/>
    </source>
</evidence>
<sequence length="60" mass="6397">MLPISDGTTVQVRIPGVELARMRDDLSAAAPCLYVNANPWGWDAAVGSVANEGMKLRQSP</sequence>
<gene>
    <name evidence="1" type="ORF">Afe05nite_70260</name>
</gene>
<dbReference type="Proteomes" id="UP000598174">
    <property type="component" value="Unassembled WGS sequence"/>
</dbReference>
<comment type="caution">
    <text evidence="1">The sequence shown here is derived from an EMBL/GenBank/DDBJ whole genome shotgun (WGS) entry which is preliminary data.</text>
</comment>
<proteinExistence type="predicted"/>
<organism evidence="1 2">
    <name type="scientific">Paractinoplanes ferrugineus</name>
    <dbReference type="NCBI Taxonomy" id="113564"/>
    <lineage>
        <taxon>Bacteria</taxon>
        <taxon>Bacillati</taxon>
        <taxon>Actinomycetota</taxon>
        <taxon>Actinomycetes</taxon>
        <taxon>Micromonosporales</taxon>
        <taxon>Micromonosporaceae</taxon>
        <taxon>Paractinoplanes</taxon>
    </lineage>
</organism>
<reference evidence="1" key="1">
    <citation type="submission" date="2021-01" db="EMBL/GenBank/DDBJ databases">
        <title>Whole genome shotgun sequence of Actinoplanes ferrugineus NBRC 15555.</title>
        <authorList>
            <person name="Komaki H."/>
            <person name="Tamura T."/>
        </authorList>
    </citation>
    <scope>NUCLEOTIDE SEQUENCE</scope>
    <source>
        <strain evidence="1">NBRC 15555</strain>
    </source>
</reference>
<accession>A0A919JDI8</accession>
<dbReference type="AlphaFoldDB" id="A0A919JDI8"/>
<dbReference type="EMBL" id="BOMM01000063">
    <property type="protein sequence ID" value="GIE15186.1"/>
    <property type="molecule type" value="Genomic_DNA"/>
</dbReference>
<name>A0A919JDI8_9ACTN</name>
<keyword evidence="2" id="KW-1185">Reference proteome</keyword>